<evidence type="ECO:0000256" key="4">
    <source>
        <dbReference type="ARBA" id="ARBA00022777"/>
    </source>
</evidence>
<evidence type="ECO:0000313" key="7">
    <source>
        <dbReference type="EMBL" id="NSE16517.1"/>
    </source>
</evidence>
<feature type="domain" description="HAMP" evidence="6">
    <location>
        <begin position="306"/>
        <end position="358"/>
    </location>
</feature>
<comment type="caution">
    <text evidence="7">The sequence shown here is derived from an EMBL/GenBank/DDBJ whole genome shotgun (WGS) entry which is preliminary data.</text>
</comment>
<dbReference type="CDD" id="cd06225">
    <property type="entry name" value="HAMP"/>
    <property type="match status" value="1"/>
</dbReference>
<dbReference type="EMBL" id="JAAITQ010000014">
    <property type="protein sequence ID" value="NSE16517.1"/>
    <property type="molecule type" value="Genomic_DNA"/>
</dbReference>
<dbReference type="PANTHER" id="PTHR34220:SF7">
    <property type="entry name" value="SENSOR HISTIDINE KINASE YPDA"/>
    <property type="match status" value="1"/>
</dbReference>
<dbReference type="InterPro" id="IPR036890">
    <property type="entry name" value="HATPase_C_sf"/>
</dbReference>
<evidence type="ECO:0000256" key="1">
    <source>
        <dbReference type="ARBA" id="ARBA00004370"/>
    </source>
</evidence>
<feature type="transmembrane region" description="Helical" evidence="5">
    <location>
        <begin position="283"/>
        <end position="304"/>
    </location>
</feature>
<dbReference type="RefSeq" id="WP_118719846.1">
    <property type="nucleotide sequence ID" value="NZ_JAAITQ010000014.1"/>
</dbReference>
<dbReference type="SUPFAM" id="SSF55874">
    <property type="entry name" value="ATPase domain of HSP90 chaperone/DNA topoisomerase II/histidine kinase"/>
    <property type="match status" value="1"/>
</dbReference>
<dbReference type="Gene3D" id="3.30.565.10">
    <property type="entry name" value="Histidine kinase-like ATPase, C-terminal domain"/>
    <property type="match status" value="1"/>
</dbReference>
<evidence type="ECO:0000256" key="2">
    <source>
        <dbReference type="ARBA" id="ARBA00022553"/>
    </source>
</evidence>
<keyword evidence="4" id="KW-0418">Kinase</keyword>
<keyword evidence="8" id="KW-1185">Reference proteome</keyword>
<comment type="subcellular location">
    <subcellularLocation>
        <location evidence="1">Membrane</location>
    </subcellularLocation>
</comment>
<keyword evidence="3" id="KW-0808">Transferase</keyword>
<keyword evidence="2" id="KW-0597">Phosphoprotein</keyword>
<feature type="transmembrane region" description="Helical" evidence="5">
    <location>
        <begin position="21"/>
        <end position="44"/>
    </location>
</feature>
<sequence>MKELLQKIEKRMDDFTVKKKLYILYIFCVLLPLIITDSVVFLIIRNSEMEKQKHDMTNIANAVSYNISSVVNNAGEMAKTIYTSRYIDDFLSRKYDTSAQYIMEYQEFFKDTLLENLLGMNQIVFTMYTNNDTIVKGGKVGNIEDLKETQAYQKLNQSGETKGFFFVYDKNRSGTAEEHKVVFLQKLDFFSGDQEKMLQLEFDYGNMMRTLQKMNFDNEVLICEENQIVLSNTKHGSTGSDFEELDDKIKKGYHQTVNLYGTELEVYVRRTGENAIANIAHNLPSILLLILINAILPFFFVHILNHSFTKRITELNEVFKSVDSEQLVPMRHEGGKDEIGSMIRSYNRMAARTNELIQTVYKNKLVEQEMLVSRKNAELLALHSQINPHFLFNALESIRMHSILKNENETADMVEKLAVMQRQYVEWGEDSVTIEQEVEFVKAYLALQKYRFGERLSYQIEIDEECRKRKVPKLTLVTFVENACVHGIESKASPGWIFVRVYEQNELICMEIEDTGNGMEEGKRQELLENMRNADIEMLKKKGRVGIVNACLRLKMVSENKVKIDLDGEEGVGTLITIWMPLEYM</sequence>
<keyword evidence="5" id="KW-1133">Transmembrane helix</keyword>
<dbReference type="Proteomes" id="UP000768180">
    <property type="component" value="Unassembled WGS sequence"/>
</dbReference>
<dbReference type="PANTHER" id="PTHR34220">
    <property type="entry name" value="SENSOR HISTIDINE KINASE YPDA"/>
    <property type="match status" value="1"/>
</dbReference>
<gene>
    <name evidence="7" type="ORF">G5B05_08875</name>
</gene>
<protein>
    <submittedName>
        <fullName evidence="7">HAMP domain-containing protein</fullName>
    </submittedName>
</protein>
<dbReference type="Pfam" id="PF00672">
    <property type="entry name" value="HAMP"/>
    <property type="match status" value="1"/>
</dbReference>
<organism evidence="7 8">
    <name type="scientific">Fusicatenibacter saccharivorans</name>
    <dbReference type="NCBI Taxonomy" id="1150298"/>
    <lineage>
        <taxon>Bacteria</taxon>
        <taxon>Bacillati</taxon>
        <taxon>Bacillota</taxon>
        <taxon>Clostridia</taxon>
        <taxon>Lachnospirales</taxon>
        <taxon>Lachnospiraceae</taxon>
        <taxon>Fusicatenibacter</taxon>
    </lineage>
</organism>
<dbReference type="InterPro" id="IPR003660">
    <property type="entry name" value="HAMP_dom"/>
</dbReference>
<evidence type="ECO:0000256" key="5">
    <source>
        <dbReference type="SAM" id="Phobius"/>
    </source>
</evidence>
<evidence type="ECO:0000313" key="8">
    <source>
        <dbReference type="Proteomes" id="UP000768180"/>
    </source>
</evidence>
<evidence type="ECO:0000256" key="3">
    <source>
        <dbReference type="ARBA" id="ARBA00022679"/>
    </source>
</evidence>
<reference evidence="7 8" key="1">
    <citation type="journal article" date="2020" name="Cell Host Microbe">
        <title>Functional and Genomic Variation between Human-Derived Isolates of Lachnospiraceae Reveals Inter- and Intra-Species Diversity.</title>
        <authorList>
            <person name="Sorbara M.T."/>
            <person name="Littmann E.R."/>
            <person name="Fontana E."/>
            <person name="Moody T.U."/>
            <person name="Kohout C.E."/>
            <person name="Gjonbalaj M."/>
            <person name="Eaton V."/>
            <person name="Seok R."/>
            <person name="Leiner I.M."/>
            <person name="Pamer E.G."/>
        </authorList>
    </citation>
    <scope>NUCLEOTIDE SEQUENCE [LARGE SCALE GENOMIC DNA]</scope>
    <source>
        <strain evidence="7 8">MSK.14.54</strain>
    </source>
</reference>
<proteinExistence type="predicted"/>
<dbReference type="InterPro" id="IPR050640">
    <property type="entry name" value="Bact_2-comp_sensor_kinase"/>
</dbReference>
<dbReference type="InterPro" id="IPR010559">
    <property type="entry name" value="Sig_transdc_His_kin_internal"/>
</dbReference>
<keyword evidence="5" id="KW-0472">Membrane</keyword>
<dbReference type="Gene3D" id="6.10.340.10">
    <property type="match status" value="1"/>
</dbReference>
<dbReference type="InterPro" id="IPR003594">
    <property type="entry name" value="HATPase_dom"/>
</dbReference>
<evidence type="ECO:0000259" key="6">
    <source>
        <dbReference type="PROSITE" id="PS50885"/>
    </source>
</evidence>
<dbReference type="SMART" id="SM00304">
    <property type="entry name" value="HAMP"/>
    <property type="match status" value="1"/>
</dbReference>
<dbReference type="Pfam" id="PF06580">
    <property type="entry name" value="His_kinase"/>
    <property type="match status" value="1"/>
</dbReference>
<dbReference type="PROSITE" id="PS50885">
    <property type="entry name" value="HAMP"/>
    <property type="match status" value="1"/>
</dbReference>
<dbReference type="Pfam" id="PF02518">
    <property type="entry name" value="HATPase_c"/>
    <property type="match status" value="1"/>
</dbReference>
<accession>A0ABX2GE10</accession>
<name>A0ABX2GE10_9FIRM</name>
<keyword evidence="5" id="KW-0812">Transmembrane</keyword>